<dbReference type="InterPro" id="IPR007553">
    <property type="entry name" value="2-thiour_desulf"/>
</dbReference>
<dbReference type="Proteomes" id="UP001319827">
    <property type="component" value="Chromosome"/>
</dbReference>
<dbReference type="EMBL" id="AP024355">
    <property type="protein sequence ID" value="BCR05169.1"/>
    <property type="molecule type" value="Genomic_DNA"/>
</dbReference>
<name>A0ABN6E037_9BACT</name>
<dbReference type="PANTHER" id="PTHR30087:SF1">
    <property type="entry name" value="HYPOTHETICAL CYTOSOLIC PROTEIN"/>
    <property type="match status" value="1"/>
</dbReference>
<reference evidence="1 2" key="2">
    <citation type="journal article" date="2021" name="Int. J. Syst. Evol. Microbiol.">
        <title>Isolation and Polyphasic Characterization of Desulfuromonas versatilis sp. Nov., an Electrogenic Bacteria Capable of Versatile Metabolism Isolated from a Graphene Oxide-Reducing Enrichment Culture.</title>
        <authorList>
            <person name="Xie L."/>
            <person name="Yoshida N."/>
            <person name="Ishii S."/>
            <person name="Meng L."/>
        </authorList>
    </citation>
    <scope>NUCLEOTIDE SEQUENCE [LARGE SCALE GENOMIC DNA]</scope>
    <source>
        <strain evidence="1 2">NIT-T3</strain>
    </source>
</reference>
<dbReference type="PANTHER" id="PTHR30087">
    <property type="entry name" value="INNER MEMBRANE PROTEIN"/>
    <property type="match status" value="1"/>
</dbReference>
<keyword evidence="2" id="KW-1185">Reference proteome</keyword>
<reference evidence="1 2" key="1">
    <citation type="journal article" date="2016" name="C (Basel)">
        <title>Selective Growth of and Electricity Production by Marine Exoelectrogenic Bacteria in Self-Aggregated Hydrogel of Microbially Reduced Graphene Oxide.</title>
        <authorList>
            <person name="Yoshida N."/>
            <person name="Goto Y."/>
            <person name="Miyata Y."/>
        </authorList>
    </citation>
    <scope>NUCLEOTIDE SEQUENCE [LARGE SCALE GENOMIC DNA]</scope>
    <source>
        <strain evidence="1 2">NIT-T3</strain>
    </source>
</reference>
<proteinExistence type="predicted"/>
<dbReference type="RefSeq" id="WP_221248591.1">
    <property type="nucleotide sequence ID" value="NZ_AP024355.1"/>
</dbReference>
<gene>
    <name evidence="1" type="ORF">DESUT3_22380</name>
</gene>
<protein>
    <recommendedName>
        <fullName evidence="3">DUF523 domain-containing protein</fullName>
    </recommendedName>
</protein>
<accession>A0ABN6E037</accession>
<dbReference type="Pfam" id="PF04463">
    <property type="entry name" value="2-thiour_desulf"/>
    <property type="match status" value="1"/>
</dbReference>
<organism evidence="1 2">
    <name type="scientific">Desulfuromonas versatilis</name>
    <dbReference type="NCBI Taxonomy" id="2802975"/>
    <lineage>
        <taxon>Bacteria</taxon>
        <taxon>Pseudomonadati</taxon>
        <taxon>Thermodesulfobacteriota</taxon>
        <taxon>Desulfuromonadia</taxon>
        <taxon>Desulfuromonadales</taxon>
        <taxon>Desulfuromonadaceae</taxon>
        <taxon>Desulfuromonas</taxon>
    </lineage>
</organism>
<sequence length="156" mass="16978">MPRPILVSACLLGLSTRYDGSSKKDERVEQFIRENDLLPIPVCPEQLAGLPTPRPAARFISGDGCAVLDGTGRLVDANGDELNQVFLRGAVETMKIARLTGATQALLKQRSPSCGTRQVYRDETLVPGQGVTSALLSRNRIEVFSEEDPEGLELNR</sequence>
<evidence type="ECO:0008006" key="3">
    <source>
        <dbReference type="Google" id="ProtNLM"/>
    </source>
</evidence>
<evidence type="ECO:0000313" key="2">
    <source>
        <dbReference type="Proteomes" id="UP001319827"/>
    </source>
</evidence>
<evidence type="ECO:0000313" key="1">
    <source>
        <dbReference type="EMBL" id="BCR05169.1"/>
    </source>
</evidence>